<dbReference type="AlphaFoldDB" id="A0A1Y0YAS0"/>
<evidence type="ECO:0000313" key="3">
    <source>
        <dbReference type="EMBL" id="ARW49484.1"/>
    </source>
</evidence>
<dbReference type="PANTHER" id="PTHR41287:SF1">
    <property type="entry name" value="PROTEIN YMFN"/>
    <property type="match status" value="1"/>
</dbReference>
<sequence length="597" mass="69355">MRDYTRLEDQELYNEGYQYLLNVKKDEFLSNDDSFFYSRQIQNGTIPSCDYVKYAVEREERKKQDPNCPYYFDPLPGFKFFAFCRYFDHLIGPLGGQPFILSWWQIWVFSQLLGWKHKTGPHKGKRSYKIAYLECPRGSGKTAMMALFGLYMLTLDDEWSPEIYVAATKREQANILFGSVLKQINYGKNKRIIDHLKVAFKRDTILCNADKGGTFKSLSKEAKSFDGLNIHCALVDEIHAHPSSEIWDVLNSGAAKRDQSLMVAITTAGTNFNSFGFSYSSYIKKLLQGLHDQDPVFKDDSVFGCVWTVDSGDDLYSPLTWQKANPGWFSSVNQETIKDNILRTKAWPETKAETFTKHLDVWYSASDKWLQPEYVYACNDLNVPETHFKDDKCIIGVDLAYAEDMLVYVKVYEKYNEEDEKYHYYVYPEYYTPSINLTKPENTKYVDWVNRGLLTKCDGDIIDLETIQKKLEYEYEKGNVFEIAFDRWNATQMAQSLQNRFGADTVYYVDQSMGNLNDPSKLFKTLIIEKRIHFHSDIMVWNCLNCYAKMNNTGLIHVEKESTSSKDKIDGVVACINALSRWMEHGIEFAEPCVWRT</sequence>
<dbReference type="OrthoDB" id="9760250at2"/>
<dbReference type="Proteomes" id="UP000196205">
    <property type="component" value="Plasmid pAP1342-5"/>
</dbReference>
<protein>
    <submittedName>
        <fullName evidence="3">Putative terminase large subunit</fullName>
    </submittedName>
</protein>
<keyword evidence="3" id="KW-0614">Plasmid</keyword>
<dbReference type="Pfam" id="PF03354">
    <property type="entry name" value="TerL_ATPase"/>
    <property type="match status" value="1"/>
</dbReference>
<geneLocation type="plasmid" evidence="4">
    <name>pap1342-5</name>
</geneLocation>
<evidence type="ECO:0000259" key="1">
    <source>
        <dbReference type="Pfam" id="PF03354"/>
    </source>
</evidence>
<organism evidence="3 4">
    <name type="scientific">Acetobacter pasteurianus subsp. pasteurianus</name>
    <dbReference type="NCBI Taxonomy" id="481145"/>
    <lineage>
        <taxon>Bacteria</taxon>
        <taxon>Pseudomonadati</taxon>
        <taxon>Pseudomonadota</taxon>
        <taxon>Alphaproteobacteria</taxon>
        <taxon>Acetobacterales</taxon>
        <taxon>Acetobacteraceae</taxon>
        <taxon>Acetobacter</taxon>
    </lineage>
</organism>
<feature type="domain" description="Terminase large subunit-like ATPase" evidence="1">
    <location>
        <begin position="104"/>
        <end position="284"/>
    </location>
</feature>
<dbReference type="GO" id="GO:0004519">
    <property type="term" value="F:endonuclease activity"/>
    <property type="evidence" value="ECO:0007669"/>
    <property type="project" value="InterPro"/>
</dbReference>
<dbReference type="Gene3D" id="3.40.50.300">
    <property type="entry name" value="P-loop containing nucleotide triphosphate hydrolases"/>
    <property type="match status" value="1"/>
</dbReference>
<reference evidence="3 4" key="1">
    <citation type="submission" date="2017-05" db="EMBL/GenBank/DDBJ databases">
        <title>Genome sequence of Acetobacter pasteurianus subsp. pasteurianus strain SRCM101342.</title>
        <authorList>
            <person name="Cho S.H."/>
        </authorList>
    </citation>
    <scope>NUCLEOTIDE SEQUENCE [LARGE SCALE GENOMIC DNA]</scope>
    <source>
        <strain evidence="3 4">SRCM101342</strain>
        <plasmid evidence="4">pap1342-5</plasmid>
    </source>
</reference>
<proteinExistence type="predicted"/>
<feature type="domain" description="Terminase large subunit-like endonuclease" evidence="2">
    <location>
        <begin position="298"/>
        <end position="585"/>
    </location>
</feature>
<dbReference type="EMBL" id="CP021514">
    <property type="protein sequence ID" value="ARW49484.1"/>
    <property type="molecule type" value="Genomic_DNA"/>
</dbReference>
<dbReference type="InterPro" id="IPR046462">
    <property type="entry name" value="TerL_nuclease"/>
</dbReference>
<gene>
    <name evidence="3" type="ORF">S1001342_03194</name>
</gene>
<accession>A0A1Y0YAS0</accession>
<dbReference type="InterPro" id="IPR005021">
    <property type="entry name" value="Terminase_largesu-like"/>
</dbReference>
<dbReference type="InterPro" id="IPR027417">
    <property type="entry name" value="P-loop_NTPase"/>
</dbReference>
<dbReference type="PANTHER" id="PTHR41287">
    <property type="match status" value="1"/>
</dbReference>
<evidence type="ECO:0000313" key="4">
    <source>
        <dbReference type="Proteomes" id="UP000196205"/>
    </source>
</evidence>
<dbReference type="Pfam" id="PF20441">
    <property type="entry name" value="TerL_nuclease"/>
    <property type="match status" value="1"/>
</dbReference>
<dbReference type="InterPro" id="IPR046461">
    <property type="entry name" value="TerL_ATPase"/>
</dbReference>
<evidence type="ECO:0000259" key="2">
    <source>
        <dbReference type="Pfam" id="PF20441"/>
    </source>
</evidence>
<dbReference type="RefSeq" id="WP_087652365.1">
    <property type="nucleotide sequence ID" value="NZ_CP021514.1"/>
</dbReference>
<name>A0A1Y0YAS0_ACEPA</name>